<feature type="region of interest" description="Disordered" evidence="1">
    <location>
        <begin position="130"/>
        <end position="229"/>
    </location>
</feature>
<organism evidence="2 3">
    <name type="scientific">Phytophthora megakarya</name>
    <dbReference type="NCBI Taxonomy" id="4795"/>
    <lineage>
        <taxon>Eukaryota</taxon>
        <taxon>Sar</taxon>
        <taxon>Stramenopiles</taxon>
        <taxon>Oomycota</taxon>
        <taxon>Peronosporomycetes</taxon>
        <taxon>Peronosporales</taxon>
        <taxon>Peronosporaceae</taxon>
        <taxon>Phytophthora</taxon>
    </lineage>
</organism>
<feature type="compositionally biased region" description="Basic and acidic residues" evidence="1">
    <location>
        <begin position="1"/>
        <end position="11"/>
    </location>
</feature>
<feature type="compositionally biased region" description="Acidic residues" evidence="1">
    <location>
        <begin position="151"/>
        <end position="171"/>
    </location>
</feature>
<dbReference type="Proteomes" id="UP000198211">
    <property type="component" value="Unassembled WGS sequence"/>
</dbReference>
<gene>
    <name evidence="2" type="ORF">PHMEG_00024403</name>
</gene>
<name>A0A225VFB2_9STRA</name>
<reference evidence="3" key="1">
    <citation type="submission" date="2017-03" db="EMBL/GenBank/DDBJ databases">
        <title>Phytopthora megakarya and P. palmivora, two closely related causual agents of cacao black pod achieved similar genome size and gene model numbers by different mechanisms.</title>
        <authorList>
            <person name="Ali S."/>
            <person name="Shao J."/>
            <person name="Larry D.J."/>
            <person name="Kronmiller B."/>
            <person name="Shen D."/>
            <person name="Strem M.D."/>
            <person name="Melnick R.L."/>
            <person name="Guiltinan M.J."/>
            <person name="Tyler B.M."/>
            <person name="Meinhardt L.W."/>
            <person name="Bailey B.A."/>
        </authorList>
    </citation>
    <scope>NUCLEOTIDE SEQUENCE [LARGE SCALE GENOMIC DNA]</scope>
    <source>
        <strain evidence="3">zdho120</strain>
    </source>
</reference>
<feature type="compositionally biased region" description="Acidic residues" evidence="1">
    <location>
        <begin position="12"/>
        <end position="23"/>
    </location>
</feature>
<evidence type="ECO:0000313" key="2">
    <source>
        <dbReference type="EMBL" id="OWZ03804.1"/>
    </source>
</evidence>
<proteinExistence type="predicted"/>
<dbReference type="AlphaFoldDB" id="A0A225VFB2"/>
<sequence length="465" mass="53731">MSEEPGAKDPTESEDVELEDSDADPVRPVEELAQVLTRSKVEDVHMDVLEYWQMDTDRCTLTDAEDAIQGRTAEDIVVHVSLRKHILVEFLRRALILSSLDEVPWFQHVPEEFFDRALAEAEDDDWEMGIAEGVNPWPSVPLQLRDSPSPSEEDEDASGDEQDGNEPDDETSLGKRSRPKSKTPAGKRPKRIVPPTPSPGKSGSSRTPWEKTAPALSDVSSNDEDTPPRRSWIIYNTRVRRTSTRLKHQNRGFPDYEVINDEVHSVAERVPVAEYRDIIETQAPWDDMFDERVRVLLFVRGTLTPEFVGIAKRYALFMWVWRREEWERTHWIVLNRNVEAHALLHQDRAGRQRKYERALKDLQADVATLPPPERKLFRTEAAFWRHSRKPCVWIPMDPRANKTLRVQLDLLDLREPARLYWGSSCPEERIAESVSPAVWGTRVTVHANRLPVHKPEEYVMPRGRR</sequence>
<feature type="compositionally biased region" description="Basic residues" evidence="1">
    <location>
        <begin position="175"/>
        <end position="191"/>
    </location>
</feature>
<protein>
    <submittedName>
        <fullName evidence="2">Uncharacterized protein</fullName>
    </submittedName>
</protein>
<dbReference type="EMBL" id="NBNE01005320">
    <property type="protein sequence ID" value="OWZ03804.1"/>
    <property type="molecule type" value="Genomic_DNA"/>
</dbReference>
<dbReference type="OrthoDB" id="97176at2759"/>
<accession>A0A225VFB2</accession>
<evidence type="ECO:0000313" key="3">
    <source>
        <dbReference type="Proteomes" id="UP000198211"/>
    </source>
</evidence>
<keyword evidence="3" id="KW-1185">Reference proteome</keyword>
<feature type="region of interest" description="Disordered" evidence="1">
    <location>
        <begin position="1"/>
        <end position="27"/>
    </location>
</feature>
<evidence type="ECO:0000256" key="1">
    <source>
        <dbReference type="SAM" id="MobiDB-lite"/>
    </source>
</evidence>
<comment type="caution">
    <text evidence="2">The sequence shown here is derived from an EMBL/GenBank/DDBJ whole genome shotgun (WGS) entry which is preliminary data.</text>
</comment>